<feature type="compositionally biased region" description="Basic residues" evidence="1">
    <location>
        <begin position="1"/>
        <end position="10"/>
    </location>
</feature>
<sequence>MQERRTRKNPGSRGYRVPGHTAGEFRIVGMERGGDVTYFGDMVDELGQYEDLGTIKELQELKERYGKK</sequence>
<evidence type="ECO:0000313" key="3">
    <source>
        <dbReference type="Proteomes" id="UP000255036"/>
    </source>
</evidence>
<dbReference type="EMBL" id="QRCT01000050">
    <property type="protein sequence ID" value="RDU22184.1"/>
    <property type="molecule type" value="Genomic_DNA"/>
</dbReference>
<gene>
    <name evidence="2" type="ORF">DWV06_16795</name>
</gene>
<feature type="region of interest" description="Disordered" evidence="1">
    <location>
        <begin position="1"/>
        <end position="20"/>
    </location>
</feature>
<organism evidence="2 3">
    <name type="scientific">Anaerosacchariphilus polymeriproducens</name>
    <dbReference type="NCBI Taxonomy" id="1812858"/>
    <lineage>
        <taxon>Bacteria</taxon>
        <taxon>Bacillati</taxon>
        <taxon>Bacillota</taxon>
        <taxon>Clostridia</taxon>
        <taxon>Lachnospirales</taxon>
        <taxon>Lachnospiraceae</taxon>
        <taxon>Anaerosacchariphilus</taxon>
    </lineage>
</organism>
<dbReference type="RefSeq" id="WP_115483365.1">
    <property type="nucleotide sequence ID" value="NZ_QRCT01000050.1"/>
</dbReference>
<name>A0A371ARL6_9FIRM</name>
<accession>A0A371ARL6</accession>
<keyword evidence="3" id="KW-1185">Reference proteome</keyword>
<comment type="caution">
    <text evidence="2">The sequence shown here is derived from an EMBL/GenBank/DDBJ whole genome shotgun (WGS) entry which is preliminary data.</text>
</comment>
<dbReference type="OrthoDB" id="9963239at2"/>
<dbReference type="AlphaFoldDB" id="A0A371ARL6"/>
<reference evidence="2 3" key="1">
    <citation type="submission" date="2018-07" db="EMBL/GenBank/DDBJ databases">
        <title>Anaerosacharophilus polymeroproducens gen. nov. sp. nov., an anaerobic bacterium isolated from salt field.</title>
        <authorList>
            <person name="Kim W."/>
            <person name="Yang S.-H."/>
            <person name="Oh J."/>
            <person name="Lee J.-H."/>
            <person name="Kwon K.K."/>
        </authorList>
    </citation>
    <scope>NUCLEOTIDE SEQUENCE [LARGE SCALE GENOMIC DNA]</scope>
    <source>
        <strain evidence="2 3">MCWD5</strain>
    </source>
</reference>
<protein>
    <submittedName>
        <fullName evidence="2">Uncharacterized protein</fullName>
    </submittedName>
</protein>
<proteinExistence type="predicted"/>
<dbReference type="Proteomes" id="UP000255036">
    <property type="component" value="Unassembled WGS sequence"/>
</dbReference>
<evidence type="ECO:0000313" key="2">
    <source>
        <dbReference type="EMBL" id="RDU22184.1"/>
    </source>
</evidence>
<evidence type="ECO:0000256" key="1">
    <source>
        <dbReference type="SAM" id="MobiDB-lite"/>
    </source>
</evidence>